<dbReference type="InterPro" id="IPR008145">
    <property type="entry name" value="GK/Ca_channel_bsu"/>
</dbReference>
<dbReference type="Pfam" id="PF00625">
    <property type="entry name" value="Guanylate_kin"/>
    <property type="match status" value="1"/>
</dbReference>
<dbReference type="SUPFAM" id="SSF52540">
    <property type="entry name" value="P-loop containing nucleoside triphosphate hydrolases"/>
    <property type="match status" value="1"/>
</dbReference>
<dbReference type="PANTHER" id="PTHR23117:SF13">
    <property type="entry name" value="GUANYLATE KINASE"/>
    <property type="match status" value="1"/>
</dbReference>
<evidence type="ECO:0000256" key="2">
    <source>
        <dbReference type="ARBA" id="ARBA00005790"/>
    </source>
</evidence>
<dbReference type="EMBL" id="FQYT01000009">
    <property type="protein sequence ID" value="SHI94442.1"/>
    <property type="molecule type" value="Genomic_DNA"/>
</dbReference>
<keyword evidence="6 11" id="KW-0547">Nucleotide-binding</keyword>
<name>A0A1M6F9T9_9FIRM</name>
<evidence type="ECO:0000256" key="8">
    <source>
        <dbReference type="ARBA" id="ARBA00022840"/>
    </source>
</evidence>
<dbReference type="OrthoDB" id="9808150at2"/>
<feature type="domain" description="Guanylate kinase-like" evidence="12">
    <location>
        <begin position="5"/>
        <end position="184"/>
    </location>
</feature>
<evidence type="ECO:0000256" key="5">
    <source>
        <dbReference type="ARBA" id="ARBA00022679"/>
    </source>
</evidence>
<dbReference type="Gene3D" id="3.40.50.300">
    <property type="entry name" value="P-loop containing nucleotide triphosphate hydrolases"/>
    <property type="match status" value="1"/>
</dbReference>
<dbReference type="PANTHER" id="PTHR23117">
    <property type="entry name" value="GUANYLATE KINASE-RELATED"/>
    <property type="match status" value="1"/>
</dbReference>
<evidence type="ECO:0000256" key="9">
    <source>
        <dbReference type="ARBA" id="ARBA00030128"/>
    </source>
</evidence>
<keyword evidence="5 11" id="KW-0808">Transferase</keyword>
<comment type="catalytic activity">
    <reaction evidence="10 11">
        <text>GMP + ATP = GDP + ADP</text>
        <dbReference type="Rhea" id="RHEA:20780"/>
        <dbReference type="ChEBI" id="CHEBI:30616"/>
        <dbReference type="ChEBI" id="CHEBI:58115"/>
        <dbReference type="ChEBI" id="CHEBI:58189"/>
        <dbReference type="ChEBI" id="CHEBI:456216"/>
        <dbReference type="EC" id="2.7.4.8"/>
    </reaction>
</comment>
<dbReference type="InterPro" id="IPR017665">
    <property type="entry name" value="Guanylate_kinase"/>
</dbReference>
<evidence type="ECO:0000256" key="11">
    <source>
        <dbReference type="HAMAP-Rule" id="MF_00328"/>
    </source>
</evidence>
<evidence type="ECO:0000256" key="4">
    <source>
        <dbReference type="ARBA" id="ARBA00016296"/>
    </source>
</evidence>
<organism evidence="13 14">
    <name type="scientific">Parasporobacterium paucivorans DSM 15970</name>
    <dbReference type="NCBI Taxonomy" id="1122934"/>
    <lineage>
        <taxon>Bacteria</taxon>
        <taxon>Bacillati</taxon>
        <taxon>Bacillota</taxon>
        <taxon>Clostridia</taxon>
        <taxon>Lachnospirales</taxon>
        <taxon>Lachnospiraceae</taxon>
        <taxon>Parasporobacterium</taxon>
    </lineage>
</organism>
<reference evidence="13 14" key="1">
    <citation type="submission" date="2016-11" db="EMBL/GenBank/DDBJ databases">
        <authorList>
            <person name="Jaros S."/>
            <person name="Januszkiewicz K."/>
            <person name="Wedrychowicz H."/>
        </authorList>
    </citation>
    <scope>NUCLEOTIDE SEQUENCE [LARGE SCALE GENOMIC DNA]</scope>
    <source>
        <strain evidence="13 14">DSM 15970</strain>
    </source>
</reference>
<dbReference type="RefSeq" id="WP_073993343.1">
    <property type="nucleotide sequence ID" value="NZ_FQYT01000009.1"/>
</dbReference>
<feature type="binding site" evidence="11">
    <location>
        <begin position="12"/>
        <end position="19"/>
    </location>
    <ligand>
        <name>ATP</name>
        <dbReference type="ChEBI" id="CHEBI:30616"/>
    </ligand>
</feature>
<accession>A0A1M6F9T9</accession>
<comment type="subcellular location">
    <subcellularLocation>
        <location evidence="11">Cytoplasm</location>
    </subcellularLocation>
</comment>
<keyword evidence="14" id="KW-1185">Reference proteome</keyword>
<dbReference type="PROSITE" id="PS50052">
    <property type="entry name" value="GUANYLATE_KINASE_2"/>
    <property type="match status" value="1"/>
</dbReference>
<evidence type="ECO:0000259" key="12">
    <source>
        <dbReference type="PROSITE" id="PS50052"/>
    </source>
</evidence>
<proteinExistence type="inferred from homology"/>
<keyword evidence="7 11" id="KW-0418">Kinase</keyword>
<protein>
    <recommendedName>
        <fullName evidence="4 11">Guanylate kinase</fullName>
        <ecNumber evidence="3 11">2.7.4.8</ecNumber>
    </recommendedName>
    <alternativeName>
        <fullName evidence="9 11">GMP kinase</fullName>
    </alternativeName>
</protein>
<dbReference type="EC" id="2.7.4.8" evidence="3 11"/>
<keyword evidence="8 11" id="KW-0067">ATP-binding</keyword>
<dbReference type="GO" id="GO:0005829">
    <property type="term" value="C:cytosol"/>
    <property type="evidence" value="ECO:0007669"/>
    <property type="project" value="TreeGrafter"/>
</dbReference>
<comment type="function">
    <text evidence="1 11">Essential for recycling GMP and indirectly, cGMP.</text>
</comment>
<dbReference type="Gene3D" id="3.30.63.10">
    <property type="entry name" value="Guanylate Kinase phosphate binding domain"/>
    <property type="match status" value="1"/>
</dbReference>
<dbReference type="HAMAP" id="MF_00328">
    <property type="entry name" value="Guanylate_kinase"/>
    <property type="match status" value="1"/>
</dbReference>
<sequence length="207" mass="23735">MSKKGILTVISGFAGTGKGTIIKRLISSYGSRYTLSVSATTRKPRPGEIEGKEYFFKSVEEFQEMIEKDELLEHAQYVDNFYGTPKNFIMNEMDNGKDIILEIEIQGALKVKEKYPDTVLVFVLPPSAEELRRRLVSRGTEDEATIQARLARACEESTEMEKYDYIIENGVLDESVNEIHRVIQSEHCRTFRNIDRINTIKEELKSL</sequence>
<evidence type="ECO:0000256" key="6">
    <source>
        <dbReference type="ARBA" id="ARBA00022741"/>
    </source>
</evidence>
<keyword evidence="11" id="KW-0963">Cytoplasm</keyword>
<dbReference type="PROSITE" id="PS00856">
    <property type="entry name" value="GUANYLATE_KINASE_1"/>
    <property type="match status" value="1"/>
</dbReference>
<dbReference type="NCBIfam" id="TIGR03263">
    <property type="entry name" value="guanyl_kin"/>
    <property type="match status" value="1"/>
</dbReference>
<dbReference type="CDD" id="cd00071">
    <property type="entry name" value="GMPK"/>
    <property type="match status" value="1"/>
</dbReference>
<dbReference type="GO" id="GO:0004385">
    <property type="term" value="F:GMP kinase activity"/>
    <property type="evidence" value="ECO:0007669"/>
    <property type="project" value="UniProtKB-UniRule"/>
</dbReference>
<comment type="similarity">
    <text evidence="2 11">Belongs to the guanylate kinase family.</text>
</comment>
<dbReference type="SMART" id="SM00072">
    <property type="entry name" value="GuKc"/>
    <property type="match status" value="1"/>
</dbReference>
<dbReference type="Proteomes" id="UP000184342">
    <property type="component" value="Unassembled WGS sequence"/>
</dbReference>
<dbReference type="AlphaFoldDB" id="A0A1M6F9T9"/>
<dbReference type="InterPro" id="IPR008144">
    <property type="entry name" value="Guanylate_kin-like_dom"/>
</dbReference>
<evidence type="ECO:0000313" key="13">
    <source>
        <dbReference type="EMBL" id="SHI94442.1"/>
    </source>
</evidence>
<evidence type="ECO:0000256" key="1">
    <source>
        <dbReference type="ARBA" id="ARBA00003531"/>
    </source>
</evidence>
<gene>
    <name evidence="11" type="primary">gmk</name>
    <name evidence="13" type="ORF">SAMN02745691_01086</name>
</gene>
<evidence type="ECO:0000256" key="10">
    <source>
        <dbReference type="ARBA" id="ARBA00048594"/>
    </source>
</evidence>
<evidence type="ECO:0000256" key="7">
    <source>
        <dbReference type="ARBA" id="ARBA00022777"/>
    </source>
</evidence>
<dbReference type="STRING" id="1122934.SAMN02745691_01086"/>
<dbReference type="FunFam" id="3.30.63.10:FF:000002">
    <property type="entry name" value="Guanylate kinase 1"/>
    <property type="match status" value="1"/>
</dbReference>
<dbReference type="GO" id="GO:0005524">
    <property type="term" value="F:ATP binding"/>
    <property type="evidence" value="ECO:0007669"/>
    <property type="project" value="UniProtKB-UniRule"/>
</dbReference>
<dbReference type="InterPro" id="IPR020590">
    <property type="entry name" value="Guanylate_kinase_CS"/>
</dbReference>
<evidence type="ECO:0000256" key="3">
    <source>
        <dbReference type="ARBA" id="ARBA00012961"/>
    </source>
</evidence>
<evidence type="ECO:0000313" key="14">
    <source>
        <dbReference type="Proteomes" id="UP000184342"/>
    </source>
</evidence>
<dbReference type="InterPro" id="IPR027417">
    <property type="entry name" value="P-loop_NTPase"/>
</dbReference>